<reference evidence="2 3" key="1">
    <citation type="submission" date="2020-08" db="EMBL/GenBank/DDBJ databases">
        <title>Genomic Encyclopedia of Type Strains, Phase IV (KMG-IV): sequencing the most valuable type-strain genomes for metagenomic binning, comparative biology and taxonomic classification.</title>
        <authorList>
            <person name="Goeker M."/>
        </authorList>
    </citation>
    <scope>NUCLEOTIDE SEQUENCE [LARGE SCALE GENOMIC DNA]</scope>
    <source>
        <strain evidence="2 3">DSM 44197</strain>
    </source>
</reference>
<feature type="compositionally biased region" description="Low complexity" evidence="1">
    <location>
        <begin position="128"/>
        <end position="148"/>
    </location>
</feature>
<feature type="region of interest" description="Disordered" evidence="1">
    <location>
        <begin position="99"/>
        <end position="148"/>
    </location>
</feature>
<gene>
    <name evidence="2" type="ORF">HNR61_001339</name>
</gene>
<accession>A0A7W3LKD3</accession>
<organism evidence="2 3">
    <name type="scientific">Actinomadura namibiensis</name>
    <dbReference type="NCBI Taxonomy" id="182080"/>
    <lineage>
        <taxon>Bacteria</taxon>
        <taxon>Bacillati</taxon>
        <taxon>Actinomycetota</taxon>
        <taxon>Actinomycetes</taxon>
        <taxon>Streptosporangiales</taxon>
        <taxon>Thermomonosporaceae</taxon>
        <taxon>Actinomadura</taxon>
    </lineage>
</organism>
<evidence type="ECO:0000256" key="1">
    <source>
        <dbReference type="SAM" id="MobiDB-lite"/>
    </source>
</evidence>
<feature type="compositionally biased region" description="Basic residues" evidence="1">
    <location>
        <begin position="62"/>
        <end position="79"/>
    </location>
</feature>
<proteinExistence type="predicted"/>
<feature type="region of interest" description="Disordered" evidence="1">
    <location>
        <begin position="47"/>
        <end position="79"/>
    </location>
</feature>
<name>A0A7W3LKD3_ACTNM</name>
<dbReference type="RefSeq" id="WP_182842117.1">
    <property type="nucleotide sequence ID" value="NZ_BAAALP010000012.1"/>
</dbReference>
<protein>
    <submittedName>
        <fullName evidence="2">Uncharacterized protein</fullName>
    </submittedName>
</protein>
<comment type="caution">
    <text evidence="2">The sequence shown here is derived from an EMBL/GenBank/DDBJ whole genome shotgun (WGS) entry which is preliminary data.</text>
</comment>
<dbReference type="AlphaFoldDB" id="A0A7W3LKD3"/>
<dbReference type="EMBL" id="JACJIA010000001">
    <property type="protein sequence ID" value="MBA8949741.1"/>
    <property type="molecule type" value="Genomic_DNA"/>
</dbReference>
<keyword evidence="3" id="KW-1185">Reference proteome</keyword>
<evidence type="ECO:0000313" key="3">
    <source>
        <dbReference type="Proteomes" id="UP000572680"/>
    </source>
</evidence>
<evidence type="ECO:0000313" key="2">
    <source>
        <dbReference type="EMBL" id="MBA8949741.1"/>
    </source>
</evidence>
<sequence>MPGSRARPPHPEERGRLARLLLVALGLLGFMVVPAAGATAPAASGVRVGPAQAGAGNAARVRSSRPRAHHHRAHRHRTDHHRAEITVAVLRHLVAAPCCGQDQATPPPATEPRPDRAVRLAAADRPGAVRSVARVPSRSRAPPASHRI</sequence>
<dbReference type="Proteomes" id="UP000572680">
    <property type="component" value="Unassembled WGS sequence"/>
</dbReference>